<keyword evidence="11 14" id="KW-0131">Cell cycle</keyword>
<keyword evidence="4 14" id="KW-0963">Cytoplasm</keyword>
<comment type="catalytic activity">
    <reaction evidence="13 14">
        <text>UDP-N-acetyl-alpha-D-muramate + L-alanine + ATP = UDP-N-acetyl-alpha-D-muramoyl-L-alanine + ADP + phosphate + H(+)</text>
        <dbReference type="Rhea" id="RHEA:23372"/>
        <dbReference type="ChEBI" id="CHEBI:15378"/>
        <dbReference type="ChEBI" id="CHEBI:30616"/>
        <dbReference type="ChEBI" id="CHEBI:43474"/>
        <dbReference type="ChEBI" id="CHEBI:57972"/>
        <dbReference type="ChEBI" id="CHEBI:70757"/>
        <dbReference type="ChEBI" id="CHEBI:83898"/>
        <dbReference type="ChEBI" id="CHEBI:456216"/>
        <dbReference type="EC" id="6.3.2.8"/>
    </reaction>
</comment>
<evidence type="ECO:0000313" key="18">
    <source>
        <dbReference type="EMBL" id="WNO05895.1"/>
    </source>
</evidence>
<dbReference type="NCBIfam" id="TIGR01082">
    <property type="entry name" value="murC"/>
    <property type="match status" value="1"/>
</dbReference>
<dbReference type="Pfam" id="PF02875">
    <property type="entry name" value="Mur_ligase_C"/>
    <property type="match status" value="1"/>
</dbReference>
<dbReference type="SUPFAM" id="SSF53244">
    <property type="entry name" value="MurD-like peptide ligases, peptide-binding domain"/>
    <property type="match status" value="1"/>
</dbReference>
<feature type="domain" description="Mur ligase C-terminal" evidence="16">
    <location>
        <begin position="315"/>
        <end position="452"/>
    </location>
</feature>
<evidence type="ECO:0000256" key="9">
    <source>
        <dbReference type="ARBA" id="ARBA00022960"/>
    </source>
</evidence>
<dbReference type="HAMAP" id="MF_00046">
    <property type="entry name" value="MurC"/>
    <property type="match status" value="1"/>
</dbReference>
<evidence type="ECO:0000259" key="15">
    <source>
        <dbReference type="Pfam" id="PF01225"/>
    </source>
</evidence>
<keyword evidence="19" id="KW-1185">Reference proteome</keyword>
<gene>
    <name evidence="14 18" type="primary">murC</name>
    <name evidence="18" type="ORF">RAN89_05570</name>
</gene>
<keyword evidence="7 14" id="KW-0547">Nucleotide-binding</keyword>
<dbReference type="InterPro" id="IPR000713">
    <property type="entry name" value="Mur_ligase_N"/>
</dbReference>
<evidence type="ECO:0000256" key="5">
    <source>
        <dbReference type="ARBA" id="ARBA00022598"/>
    </source>
</evidence>
<evidence type="ECO:0000256" key="3">
    <source>
        <dbReference type="ARBA" id="ARBA00012211"/>
    </source>
</evidence>
<keyword evidence="9 14" id="KW-0133">Cell shape</keyword>
<reference evidence="18 19" key="1">
    <citation type="submission" date="2023-08" db="EMBL/GenBank/DDBJ databases">
        <title>Rhodoferax potami sp. nov. and Rhodoferax mekongensis sp. nov., isolated from the Mekong River in Thailand.</title>
        <authorList>
            <person name="Kitikhun S."/>
            <person name="Charoenyingcharoen P."/>
            <person name="Siriarchawattana P."/>
            <person name="Likhitrattanapisal S."/>
            <person name="Nilsakha T."/>
            <person name="Chanpet A."/>
            <person name="Rattanawaree P."/>
            <person name="Ingsriswang S."/>
        </authorList>
    </citation>
    <scope>NUCLEOTIDE SEQUENCE [LARGE SCALE GENOMIC DNA]</scope>
    <source>
        <strain evidence="18 19">TBRC 17307</strain>
    </source>
</reference>
<dbReference type="InterPro" id="IPR036615">
    <property type="entry name" value="Mur_ligase_C_dom_sf"/>
</dbReference>
<dbReference type="Pfam" id="PF08245">
    <property type="entry name" value="Mur_ligase_M"/>
    <property type="match status" value="1"/>
</dbReference>
<name>A0ABZ0B1U9_9BURK</name>
<feature type="domain" description="Mur ligase N-terminal catalytic" evidence="15">
    <location>
        <begin position="7"/>
        <end position="105"/>
    </location>
</feature>
<dbReference type="Gene3D" id="3.90.190.20">
    <property type="entry name" value="Mur ligase, C-terminal domain"/>
    <property type="match status" value="1"/>
</dbReference>
<evidence type="ECO:0000256" key="13">
    <source>
        <dbReference type="ARBA" id="ARBA00047833"/>
    </source>
</evidence>
<sequence>MKHAVKHIHFVGVGGAGMSGIAEVLSNLGYEISGSDLADNATTRRLAALGIKTYVGHAAENVTGADAVVTSTAVQSDNPEVLRAREMKIPIVPRALMLAELMRLKQGIAIAGTHGKTTTTSLVASVLAEAGLDPTFVIGGRLNSAGANARLGSGDHIVVEADESDASFLNLLPVMAVVTNIDADHMETYGHDFGKLKKAFVDFLHRMPFYGAAILCTDDPAVRDICEQVTCPITSYGFNEDAEVRAVNVRAVGGQMHFTVQRRNGVVLPDMEVVLNLPGLHNVLNALSAIAVAVELNIPDAAVVKALAEFKGVGRRFQRYGDLALPQGGTVTVIDDYGHHPVEMAATLAAARGAFPGRRLVLAFQPHRYTRTRDCFEDFVKVIGAGADAVLLAEVYAAGEAPIVAADGRSLARALRIGGKVEPLFVDDIAAMPQAAIDNARDGDVLMCMGAGSIGAVPGKIVELLQNQELLAQQGRAL</sequence>
<dbReference type="SUPFAM" id="SSF53623">
    <property type="entry name" value="MurD-like peptide ligases, catalytic domain"/>
    <property type="match status" value="1"/>
</dbReference>
<dbReference type="PANTHER" id="PTHR43445:SF3">
    <property type="entry name" value="UDP-N-ACETYLMURAMATE--L-ALANINE LIGASE"/>
    <property type="match status" value="1"/>
</dbReference>
<dbReference type="SUPFAM" id="SSF51984">
    <property type="entry name" value="MurCD N-terminal domain"/>
    <property type="match status" value="1"/>
</dbReference>
<dbReference type="InterPro" id="IPR036565">
    <property type="entry name" value="Mur-like_cat_sf"/>
</dbReference>
<comment type="function">
    <text evidence="14">Cell wall formation.</text>
</comment>
<evidence type="ECO:0000256" key="12">
    <source>
        <dbReference type="ARBA" id="ARBA00023316"/>
    </source>
</evidence>
<keyword evidence="8 14" id="KW-0067">ATP-binding</keyword>
<dbReference type="Proteomes" id="UP001302257">
    <property type="component" value="Chromosome"/>
</dbReference>
<evidence type="ECO:0000256" key="10">
    <source>
        <dbReference type="ARBA" id="ARBA00022984"/>
    </source>
</evidence>
<keyword evidence="10 14" id="KW-0573">Peptidoglycan synthesis</keyword>
<keyword evidence="6 14" id="KW-0132">Cell division</keyword>
<dbReference type="Gene3D" id="3.40.1190.10">
    <property type="entry name" value="Mur-like, catalytic domain"/>
    <property type="match status" value="1"/>
</dbReference>
<proteinExistence type="inferred from homology"/>
<feature type="domain" description="Mur ligase central" evidence="17">
    <location>
        <begin position="110"/>
        <end position="293"/>
    </location>
</feature>
<dbReference type="Pfam" id="PF01225">
    <property type="entry name" value="Mur_ligase"/>
    <property type="match status" value="1"/>
</dbReference>
<evidence type="ECO:0000256" key="1">
    <source>
        <dbReference type="ARBA" id="ARBA00004496"/>
    </source>
</evidence>
<protein>
    <recommendedName>
        <fullName evidence="3 14">UDP-N-acetylmuramate--L-alanine ligase</fullName>
        <ecNumber evidence="3 14">6.3.2.8</ecNumber>
    </recommendedName>
    <alternativeName>
        <fullName evidence="14">UDP-N-acetylmuramoyl-L-alanine synthetase</fullName>
    </alternativeName>
</protein>
<evidence type="ECO:0000256" key="7">
    <source>
        <dbReference type="ARBA" id="ARBA00022741"/>
    </source>
</evidence>
<evidence type="ECO:0000256" key="2">
    <source>
        <dbReference type="ARBA" id="ARBA00004752"/>
    </source>
</evidence>
<dbReference type="InterPro" id="IPR050061">
    <property type="entry name" value="MurCDEF_pg_biosynth"/>
</dbReference>
<feature type="binding site" evidence="14">
    <location>
        <begin position="112"/>
        <end position="118"/>
    </location>
    <ligand>
        <name>ATP</name>
        <dbReference type="ChEBI" id="CHEBI:30616"/>
    </ligand>
</feature>
<evidence type="ECO:0000256" key="4">
    <source>
        <dbReference type="ARBA" id="ARBA00022490"/>
    </source>
</evidence>
<keyword evidence="5 14" id="KW-0436">Ligase</keyword>
<dbReference type="InterPro" id="IPR005758">
    <property type="entry name" value="UDP-N-AcMur_Ala_ligase_MurC"/>
</dbReference>
<evidence type="ECO:0000256" key="11">
    <source>
        <dbReference type="ARBA" id="ARBA00023306"/>
    </source>
</evidence>
<accession>A0ABZ0B1U9</accession>
<dbReference type="EC" id="6.3.2.8" evidence="3 14"/>
<organism evidence="18 19">
    <name type="scientific">Rhodoferax mekongensis</name>
    <dbReference type="NCBI Taxonomy" id="3068341"/>
    <lineage>
        <taxon>Bacteria</taxon>
        <taxon>Pseudomonadati</taxon>
        <taxon>Pseudomonadota</taxon>
        <taxon>Betaproteobacteria</taxon>
        <taxon>Burkholderiales</taxon>
        <taxon>Comamonadaceae</taxon>
        <taxon>Rhodoferax</taxon>
    </lineage>
</organism>
<comment type="pathway">
    <text evidence="2 14">Cell wall biogenesis; peptidoglycan biosynthesis.</text>
</comment>
<comment type="subcellular location">
    <subcellularLocation>
        <location evidence="1 14">Cytoplasm</location>
    </subcellularLocation>
</comment>
<evidence type="ECO:0000256" key="6">
    <source>
        <dbReference type="ARBA" id="ARBA00022618"/>
    </source>
</evidence>
<evidence type="ECO:0000313" key="19">
    <source>
        <dbReference type="Proteomes" id="UP001302257"/>
    </source>
</evidence>
<dbReference type="RefSeq" id="WP_313868625.1">
    <property type="nucleotide sequence ID" value="NZ_CP132507.1"/>
</dbReference>
<dbReference type="PANTHER" id="PTHR43445">
    <property type="entry name" value="UDP-N-ACETYLMURAMATE--L-ALANINE LIGASE-RELATED"/>
    <property type="match status" value="1"/>
</dbReference>
<evidence type="ECO:0000256" key="14">
    <source>
        <dbReference type="HAMAP-Rule" id="MF_00046"/>
    </source>
</evidence>
<dbReference type="Gene3D" id="3.40.50.720">
    <property type="entry name" value="NAD(P)-binding Rossmann-like Domain"/>
    <property type="match status" value="1"/>
</dbReference>
<dbReference type="GO" id="GO:0008763">
    <property type="term" value="F:UDP-N-acetylmuramate-L-alanine ligase activity"/>
    <property type="evidence" value="ECO:0007669"/>
    <property type="project" value="UniProtKB-EC"/>
</dbReference>
<keyword evidence="12 14" id="KW-0961">Cell wall biogenesis/degradation</keyword>
<evidence type="ECO:0000256" key="8">
    <source>
        <dbReference type="ARBA" id="ARBA00022840"/>
    </source>
</evidence>
<comment type="similarity">
    <text evidence="14">Belongs to the MurCDEF family.</text>
</comment>
<dbReference type="InterPro" id="IPR004101">
    <property type="entry name" value="Mur_ligase_C"/>
</dbReference>
<dbReference type="InterPro" id="IPR013221">
    <property type="entry name" value="Mur_ligase_cen"/>
</dbReference>
<evidence type="ECO:0000259" key="17">
    <source>
        <dbReference type="Pfam" id="PF08245"/>
    </source>
</evidence>
<evidence type="ECO:0000259" key="16">
    <source>
        <dbReference type="Pfam" id="PF02875"/>
    </source>
</evidence>
<dbReference type="EMBL" id="CP132507">
    <property type="protein sequence ID" value="WNO05895.1"/>
    <property type="molecule type" value="Genomic_DNA"/>
</dbReference>